<comment type="caution">
    <text evidence="2">The sequence shown here is derived from an EMBL/GenBank/DDBJ whole genome shotgun (WGS) entry which is preliminary data.</text>
</comment>
<organism evidence="2 3">
    <name type="scientific">Purpureocillium lavendulum</name>
    <dbReference type="NCBI Taxonomy" id="1247861"/>
    <lineage>
        <taxon>Eukaryota</taxon>
        <taxon>Fungi</taxon>
        <taxon>Dikarya</taxon>
        <taxon>Ascomycota</taxon>
        <taxon>Pezizomycotina</taxon>
        <taxon>Sordariomycetes</taxon>
        <taxon>Hypocreomycetidae</taxon>
        <taxon>Hypocreales</taxon>
        <taxon>Ophiocordycipitaceae</taxon>
        <taxon>Purpureocillium</taxon>
    </lineage>
</organism>
<keyword evidence="1" id="KW-0732">Signal</keyword>
<accession>A0AB34FW39</accession>
<proteinExistence type="predicted"/>
<feature type="chain" id="PRO_5044227782" evidence="1">
    <location>
        <begin position="19"/>
        <end position="141"/>
    </location>
</feature>
<name>A0AB34FW39_9HYPO</name>
<evidence type="ECO:0000313" key="2">
    <source>
        <dbReference type="EMBL" id="KAJ6443607.1"/>
    </source>
</evidence>
<evidence type="ECO:0000256" key="1">
    <source>
        <dbReference type="SAM" id="SignalP"/>
    </source>
</evidence>
<dbReference type="AlphaFoldDB" id="A0AB34FW39"/>
<gene>
    <name evidence="2" type="ORF">O9K51_04786</name>
</gene>
<protein>
    <submittedName>
        <fullName evidence="2">Uncharacterized protein</fullName>
    </submittedName>
</protein>
<sequence length="141" mass="15779">MALKTLIHLALAATTASGLAIRMEELDQEPGYVGAVLQHDCSSAEGCLLDRQPATTLKPWISVEKRHPNCGNSTWVEKDCGTAMYCSQYPDHRGGRRVGTDQDYVTEKECLLDHDQTAEAKERLSYIEQFLHAVTHDYPEE</sequence>
<evidence type="ECO:0000313" key="3">
    <source>
        <dbReference type="Proteomes" id="UP001163105"/>
    </source>
</evidence>
<feature type="signal peptide" evidence="1">
    <location>
        <begin position="1"/>
        <end position="18"/>
    </location>
</feature>
<reference evidence="2" key="1">
    <citation type="submission" date="2023-01" db="EMBL/GenBank/DDBJ databases">
        <title>The growth and conidiation of Purpureocillium lavendulum are regulated by nitrogen source and histone H3K14 acetylation.</title>
        <authorList>
            <person name="Tang P."/>
            <person name="Han J."/>
            <person name="Zhang C."/>
            <person name="Tang P."/>
            <person name="Qi F."/>
            <person name="Zhang K."/>
            <person name="Liang L."/>
        </authorList>
    </citation>
    <scope>NUCLEOTIDE SEQUENCE</scope>
    <source>
        <strain evidence="2">YMF1.00683</strain>
    </source>
</reference>
<dbReference type="EMBL" id="JAQHRD010000003">
    <property type="protein sequence ID" value="KAJ6443607.1"/>
    <property type="molecule type" value="Genomic_DNA"/>
</dbReference>
<dbReference type="Proteomes" id="UP001163105">
    <property type="component" value="Unassembled WGS sequence"/>
</dbReference>
<keyword evidence="3" id="KW-1185">Reference proteome</keyword>